<protein>
    <submittedName>
        <fullName evidence="1">Uncharacterized protein</fullName>
    </submittedName>
</protein>
<name>X1H3D9_9ZZZZ</name>
<reference evidence="1" key="1">
    <citation type="journal article" date="2014" name="Front. Microbiol.">
        <title>High frequency of phylogenetically diverse reductive dehalogenase-homologous genes in deep subseafloor sedimentary metagenomes.</title>
        <authorList>
            <person name="Kawai M."/>
            <person name="Futagami T."/>
            <person name="Toyoda A."/>
            <person name="Takaki Y."/>
            <person name="Nishi S."/>
            <person name="Hori S."/>
            <person name="Arai W."/>
            <person name="Tsubouchi T."/>
            <person name="Morono Y."/>
            <person name="Uchiyama I."/>
            <person name="Ito T."/>
            <person name="Fujiyama A."/>
            <person name="Inagaki F."/>
            <person name="Takami H."/>
        </authorList>
    </citation>
    <scope>NUCLEOTIDE SEQUENCE</scope>
    <source>
        <strain evidence="1">Expedition CK06-06</strain>
    </source>
</reference>
<dbReference type="AlphaFoldDB" id="X1H3D9"/>
<evidence type="ECO:0000313" key="1">
    <source>
        <dbReference type="EMBL" id="GAH64681.1"/>
    </source>
</evidence>
<proteinExistence type="predicted"/>
<comment type="caution">
    <text evidence="1">The sequence shown here is derived from an EMBL/GenBank/DDBJ whole genome shotgun (WGS) entry which is preliminary data.</text>
</comment>
<accession>X1H3D9</accession>
<feature type="non-terminal residue" evidence="1">
    <location>
        <position position="1"/>
    </location>
</feature>
<organism evidence="1">
    <name type="scientific">marine sediment metagenome</name>
    <dbReference type="NCBI Taxonomy" id="412755"/>
    <lineage>
        <taxon>unclassified sequences</taxon>
        <taxon>metagenomes</taxon>
        <taxon>ecological metagenomes</taxon>
    </lineage>
</organism>
<sequence>DVAVGSQADCGYSGGNNRGDSVTVQNWCDAPEIHPSQIRVGDIIGTLRETTLRYTVKMVSVPHSAPRRWTFFGRDDKGLDYANVFGENDLVRRYGKV</sequence>
<gene>
    <name evidence="1" type="ORF">S03H2_40763</name>
</gene>
<dbReference type="EMBL" id="BARU01025290">
    <property type="protein sequence ID" value="GAH64681.1"/>
    <property type="molecule type" value="Genomic_DNA"/>
</dbReference>